<proteinExistence type="predicted"/>
<keyword evidence="3 5" id="KW-1133">Transmembrane helix</keyword>
<evidence type="ECO:0000256" key="5">
    <source>
        <dbReference type="SAM" id="Phobius"/>
    </source>
</evidence>
<evidence type="ECO:0000256" key="4">
    <source>
        <dbReference type="ARBA" id="ARBA00023136"/>
    </source>
</evidence>
<evidence type="ECO:0000313" key="6">
    <source>
        <dbReference type="EMBL" id="KAF4415769.1"/>
    </source>
</evidence>
<feature type="transmembrane region" description="Helical" evidence="5">
    <location>
        <begin position="153"/>
        <end position="177"/>
    </location>
</feature>
<gene>
    <name evidence="6" type="ORF">FACUT_13169</name>
</gene>
<evidence type="ECO:0000256" key="2">
    <source>
        <dbReference type="ARBA" id="ARBA00022692"/>
    </source>
</evidence>
<dbReference type="PANTHER" id="PTHR31465">
    <property type="entry name" value="PROTEIN RTA1-RELATED"/>
    <property type="match status" value="1"/>
</dbReference>
<feature type="transmembrane region" description="Helical" evidence="5">
    <location>
        <begin position="197"/>
        <end position="217"/>
    </location>
</feature>
<protein>
    <submittedName>
        <fullName evidence="6">Rta1 domain-containing</fullName>
    </submittedName>
</protein>
<accession>A0A8H4N900</accession>
<sequence>MAGYIFYNYNPNMVAAVIFIVVFGISALLHTYQLIRSRTWYFIPFLIGCLFECVGYVGRALSAQEAPDFTKNPYIIQSLLLLLGPALLAASIYMVLGRLIRLLDAGDLSIISPRWLTKVFVAGDVMSFLAQSAGGGMLATAKTKSAVKRGENIIVGGLGIQIIFFGFFMIVTLVFHLRINRNPTQKSQEITTPWKKLLFVLYSASLFIMVRSVFRVAEYVMGKDSELQSKEYFIYIFDALLMSLVVVSLNVFHPSRVINHEMDRKRIVSQDGYALESQPVGRDARDRRYSLSPERDGFGIDMAIES</sequence>
<reference evidence="6 7" key="1">
    <citation type="submission" date="2020-01" db="EMBL/GenBank/DDBJ databases">
        <title>Identification and distribution of gene clusters putatively required for synthesis of sphingolipid metabolism inhibitors in phylogenetically diverse species of the filamentous fungus Fusarium.</title>
        <authorList>
            <person name="Kim H.-S."/>
            <person name="Busman M."/>
            <person name="Brown D.W."/>
            <person name="Divon H."/>
            <person name="Uhlig S."/>
            <person name="Proctor R.H."/>
        </authorList>
    </citation>
    <scope>NUCLEOTIDE SEQUENCE [LARGE SCALE GENOMIC DNA]</scope>
    <source>
        <strain evidence="6 7">NRRL 13308</strain>
    </source>
</reference>
<keyword evidence="7" id="KW-1185">Reference proteome</keyword>
<name>A0A8H4N900_9HYPO</name>
<feature type="transmembrane region" description="Helical" evidence="5">
    <location>
        <begin position="74"/>
        <end position="95"/>
    </location>
</feature>
<keyword evidence="4 5" id="KW-0472">Membrane</keyword>
<organism evidence="6 7">
    <name type="scientific">Fusarium acutatum</name>
    <dbReference type="NCBI Taxonomy" id="78861"/>
    <lineage>
        <taxon>Eukaryota</taxon>
        <taxon>Fungi</taxon>
        <taxon>Dikarya</taxon>
        <taxon>Ascomycota</taxon>
        <taxon>Pezizomycotina</taxon>
        <taxon>Sordariomycetes</taxon>
        <taxon>Hypocreomycetidae</taxon>
        <taxon>Hypocreales</taxon>
        <taxon>Nectriaceae</taxon>
        <taxon>Fusarium</taxon>
        <taxon>Fusarium fujikuroi species complex</taxon>
    </lineage>
</organism>
<dbReference type="Pfam" id="PF04479">
    <property type="entry name" value="RTA1"/>
    <property type="match status" value="1"/>
</dbReference>
<evidence type="ECO:0000256" key="1">
    <source>
        <dbReference type="ARBA" id="ARBA00004141"/>
    </source>
</evidence>
<feature type="transmembrane region" description="Helical" evidence="5">
    <location>
        <begin position="41"/>
        <end position="62"/>
    </location>
</feature>
<dbReference type="AlphaFoldDB" id="A0A8H4N900"/>
<dbReference type="OrthoDB" id="3358017at2759"/>
<feature type="transmembrane region" description="Helical" evidence="5">
    <location>
        <begin position="12"/>
        <end position="29"/>
    </location>
</feature>
<comment type="caution">
    <text evidence="6">The sequence shown here is derived from an EMBL/GenBank/DDBJ whole genome shotgun (WGS) entry which is preliminary data.</text>
</comment>
<keyword evidence="2 5" id="KW-0812">Transmembrane</keyword>
<dbReference type="PANTHER" id="PTHR31465:SF35">
    <property type="entry name" value="RTA1 DOMAIN PROTEIN-RELATED"/>
    <property type="match status" value="1"/>
</dbReference>
<dbReference type="GO" id="GO:0016020">
    <property type="term" value="C:membrane"/>
    <property type="evidence" value="ECO:0007669"/>
    <property type="project" value="UniProtKB-SubCell"/>
</dbReference>
<evidence type="ECO:0000313" key="7">
    <source>
        <dbReference type="Proteomes" id="UP000536711"/>
    </source>
</evidence>
<evidence type="ECO:0000256" key="3">
    <source>
        <dbReference type="ARBA" id="ARBA00022989"/>
    </source>
</evidence>
<dbReference type="EMBL" id="JAADJF010000515">
    <property type="protein sequence ID" value="KAF4415769.1"/>
    <property type="molecule type" value="Genomic_DNA"/>
</dbReference>
<feature type="transmembrane region" description="Helical" evidence="5">
    <location>
        <begin position="232"/>
        <end position="252"/>
    </location>
</feature>
<dbReference type="InterPro" id="IPR007568">
    <property type="entry name" value="RTA1"/>
</dbReference>
<dbReference type="Proteomes" id="UP000536711">
    <property type="component" value="Unassembled WGS sequence"/>
</dbReference>
<comment type="subcellular location">
    <subcellularLocation>
        <location evidence="1">Membrane</location>
        <topology evidence="1">Multi-pass membrane protein</topology>
    </subcellularLocation>
</comment>